<sequence>MDRRTSRGNFYPAIHCRRLCNTLPTNPLSRTL</sequence>
<protein>
    <submittedName>
        <fullName evidence="1">Uncharacterized protein</fullName>
    </submittedName>
</protein>
<dbReference type="EMBL" id="BK015734">
    <property type="protein sequence ID" value="DAE22533.1"/>
    <property type="molecule type" value="Genomic_DNA"/>
</dbReference>
<accession>A0A8S5QV10</accession>
<reference evidence="1" key="1">
    <citation type="journal article" date="2021" name="Proc. Natl. Acad. Sci. U.S.A.">
        <title>A Catalog of Tens of Thousands of Viruses from Human Metagenomes Reveals Hidden Associations with Chronic Diseases.</title>
        <authorList>
            <person name="Tisza M.J."/>
            <person name="Buck C.B."/>
        </authorList>
    </citation>
    <scope>NUCLEOTIDE SEQUENCE</scope>
    <source>
        <strain evidence="1">CtUWs1</strain>
    </source>
</reference>
<name>A0A8S5QV10_9CAUD</name>
<proteinExistence type="predicted"/>
<organism evidence="1">
    <name type="scientific">Siphoviridae sp. ctUWs1</name>
    <dbReference type="NCBI Taxonomy" id="2826352"/>
    <lineage>
        <taxon>Viruses</taxon>
        <taxon>Duplodnaviria</taxon>
        <taxon>Heunggongvirae</taxon>
        <taxon>Uroviricota</taxon>
        <taxon>Caudoviricetes</taxon>
    </lineage>
</organism>
<evidence type="ECO:0000313" key="1">
    <source>
        <dbReference type="EMBL" id="DAE22533.1"/>
    </source>
</evidence>